<organism evidence="1 2">
    <name type="scientific">Stylosanthes scabra</name>
    <dbReference type="NCBI Taxonomy" id="79078"/>
    <lineage>
        <taxon>Eukaryota</taxon>
        <taxon>Viridiplantae</taxon>
        <taxon>Streptophyta</taxon>
        <taxon>Embryophyta</taxon>
        <taxon>Tracheophyta</taxon>
        <taxon>Spermatophyta</taxon>
        <taxon>Magnoliopsida</taxon>
        <taxon>eudicotyledons</taxon>
        <taxon>Gunneridae</taxon>
        <taxon>Pentapetalae</taxon>
        <taxon>rosids</taxon>
        <taxon>fabids</taxon>
        <taxon>Fabales</taxon>
        <taxon>Fabaceae</taxon>
        <taxon>Papilionoideae</taxon>
        <taxon>50 kb inversion clade</taxon>
        <taxon>dalbergioids sensu lato</taxon>
        <taxon>Dalbergieae</taxon>
        <taxon>Pterocarpus clade</taxon>
        <taxon>Stylosanthes</taxon>
    </lineage>
</organism>
<evidence type="ECO:0000313" key="1">
    <source>
        <dbReference type="EMBL" id="MED6144038.1"/>
    </source>
</evidence>
<keyword evidence="2" id="KW-1185">Reference proteome</keyword>
<evidence type="ECO:0000313" key="2">
    <source>
        <dbReference type="Proteomes" id="UP001341840"/>
    </source>
</evidence>
<dbReference type="Proteomes" id="UP001341840">
    <property type="component" value="Unassembled WGS sequence"/>
</dbReference>
<comment type="caution">
    <text evidence="1">The sequence shown here is derived from an EMBL/GenBank/DDBJ whole genome shotgun (WGS) entry which is preliminary data.</text>
</comment>
<dbReference type="EMBL" id="JASCZI010090649">
    <property type="protein sequence ID" value="MED6144038.1"/>
    <property type="molecule type" value="Genomic_DNA"/>
</dbReference>
<protein>
    <submittedName>
        <fullName evidence="1">Uncharacterized protein</fullName>
    </submittedName>
</protein>
<accession>A0ABU6T7Y6</accession>
<proteinExistence type="predicted"/>
<reference evidence="1 2" key="1">
    <citation type="journal article" date="2023" name="Plants (Basel)">
        <title>Bridging the Gap: Combining Genomics and Transcriptomics Approaches to Understand Stylosanthes scabra, an Orphan Legume from the Brazilian Caatinga.</title>
        <authorList>
            <person name="Ferreira-Neto J.R.C."/>
            <person name="da Silva M.D."/>
            <person name="Binneck E."/>
            <person name="de Melo N.F."/>
            <person name="da Silva R.H."/>
            <person name="de Melo A.L.T.M."/>
            <person name="Pandolfi V."/>
            <person name="Bustamante F.O."/>
            <person name="Brasileiro-Vidal A.C."/>
            <person name="Benko-Iseppon A.M."/>
        </authorList>
    </citation>
    <scope>NUCLEOTIDE SEQUENCE [LARGE SCALE GENOMIC DNA]</scope>
    <source>
        <tissue evidence="1">Leaves</tissue>
    </source>
</reference>
<name>A0ABU6T7Y6_9FABA</name>
<sequence length="70" mass="8028">MTLSRVDPMINVMALLFGSEEDLGRSAAFGQRKGGQLWDWAMRAQHSEQLPRARNVRESDLFEKLLDHDV</sequence>
<gene>
    <name evidence="1" type="ORF">PIB30_011540</name>
</gene>